<reference evidence="6 7" key="1">
    <citation type="submission" date="2017-01" db="EMBL/GenBank/DDBJ databases">
        <title>Novel large sulfur bacteria in the metagenomes of groundwater-fed chemosynthetic microbial mats in the Lake Huron basin.</title>
        <authorList>
            <person name="Sharrar A.M."/>
            <person name="Flood B.E."/>
            <person name="Bailey J.V."/>
            <person name="Jones D.S."/>
            <person name="Biddanda B."/>
            <person name="Ruberg S.A."/>
            <person name="Marcus D.N."/>
            <person name="Dick G.J."/>
        </authorList>
    </citation>
    <scope>NUCLEOTIDE SEQUENCE [LARGE SCALE GENOMIC DNA]</scope>
    <source>
        <strain evidence="6">A7</strain>
    </source>
</reference>
<accession>A0A1W9KQD6</accession>
<dbReference type="SUPFAM" id="SSF56349">
    <property type="entry name" value="DNA breaking-rejoining enzymes"/>
    <property type="match status" value="1"/>
</dbReference>
<protein>
    <recommendedName>
        <fullName evidence="5">Tyr recombinase domain-containing protein</fullName>
    </recommendedName>
</protein>
<comment type="caution">
    <text evidence="6">The sequence shown here is derived from an EMBL/GenBank/DDBJ whole genome shotgun (WGS) entry which is preliminary data.</text>
</comment>
<gene>
    <name evidence="6" type="ORF">BWK72_17430</name>
</gene>
<evidence type="ECO:0000313" key="7">
    <source>
        <dbReference type="Proteomes" id="UP000192505"/>
    </source>
</evidence>
<dbReference type="Gene3D" id="3.30.160.390">
    <property type="entry name" value="Integrase, DNA-binding domain"/>
    <property type="match status" value="1"/>
</dbReference>
<dbReference type="PANTHER" id="PTHR30629:SF2">
    <property type="entry name" value="PROPHAGE INTEGRASE INTS-RELATED"/>
    <property type="match status" value="1"/>
</dbReference>
<dbReference type="GO" id="GO:0015074">
    <property type="term" value="P:DNA integration"/>
    <property type="evidence" value="ECO:0007669"/>
    <property type="project" value="UniProtKB-KW"/>
</dbReference>
<dbReference type="Proteomes" id="UP000192505">
    <property type="component" value="Unassembled WGS sequence"/>
</dbReference>
<dbReference type="Pfam" id="PF00589">
    <property type="entry name" value="Phage_integrase"/>
    <property type="match status" value="1"/>
</dbReference>
<evidence type="ECO:0000256" key="3">
    <source>
        <dbReference type="ARBA" id="ARBA00023125"/>
    </source>
</evidence>
<organism evidence="6 7">
    <name type="scientific">Rhodoferax ferrireducens</name>
    <dbReference type="NCBI Taxonomy" id="192843"/>
    <lineage>
        <taxon>Bacteria</taxon>
        <taxon>Pseudomonadati</taxon>
        <taxon>Pseudomonadota</taxon>
        <taxon>Betaproteobacteria</taxon>
        <taxon>Burkholderiales</taxon>
        <taxon>Comamonadaceae</taxon>
        <taxon>Rhodoferax</taxon>
    </lineage>
</organism>
<keyword evidence="3" id="KW-0238">DNA-binding</keyword>
<dbReference type="Pfam" id="PF13356">
    <property type="entry name" value="Arm-DNA-bind_3"/>
    <property type="match status" value="1"/>
</dbReference>
<dbReference type="AlphaFoldDB" id="A0A1W9KQD6"/>
<dbReference type="CDD" id="cd00796">
    <property type="entry name" value="INT_Rci_Hp1_C"/>
    <property type="match status" value="1"/>
</dbReference>
<comment type="similarity">
    <text evidence="1">Belongs to the 'phage' integrase family.</text>
</comment>
<dbReference type="PROSITE" id="PS51898">
    <property type="entry name" value="TYR_RECOMBINASE"/>
    <property type="match status" value="1"/>
</dbReference>
<dbReference type="Gene3D" id="1.10.150.130">
    <property type="match status" value="1"/>
</dbReference>
<evidence type="ECO:0000256" key="2">
    <source>
        <dbReference type="ARBA" id="ARBA00022908"/>
    </source>
</evidence>
<dbReference type="InterPro" id="IPR013762">
    <property type="entry name" value="Integrase-like_cat_sf"/>
</dbReference>
<evidence type="ECO:0000256" key="1">
    <source>
        <dbReference type="ARBA" id="ARBA00008857"/>
    </source>
</evidence>
<evidence type="ECO:0000256" key="4">
    <source>
        <dbReference type="ARBA" id="ARBA00023172"/>
    </source>
</evidence>
<keyword evidence="4" id="KW-0233">DNA recombination</keyword>
<dbReference type="InterPro" id="IPR050808">
    <property type="entry name" value="Phage_Integrase"/>
</dbReference>
<evidence type="ECO:0000313" key="6">
    <source>
        <dbReference type="EMBL" id="OQW86398.1"/>
    </source>
</evidence>
<dbReference type="InterPro" id="IPR011010">
    <property type="entry name" value="DNA_brk_join_enz"/>
</dbReference>
<keyword evidence="2" id="KW-0229">DNA integration</keyword>
<evidence type="ECO:0000259" key="5">
    <source>
        <dbReference type="PROSITE" id="PS51898"/>
    </source>
</evidence>
<dbReference type="GO" id="GO:0006310">
    <property type="term" value="P:DNA recombination"/>
    <property type="evidence" value="ECO:0007669"/>
    <property type="project" value="UniProtKB-KW"/>
</dbReference>
<feature type="domain" description="Tyr recombinase" evidence="5">
    <location>
        <begin position="235"/>
        <end position="406"/>
    </location>
</feature>
<dbReference type="PANTHER" id="PTHR30629">
    <property type="entry name" value="PROPHAGE INTEGRASE"/>
    <property type="match status" value="1"/>
</dbReference>
<dbReference type="GO" id="GO:0003677">
    <property type="term" value="F:DNA binding"/>
    <property type="evidence" value="ECO:0007669"/>
    <property type="project" value="UniProtKB-KW"/>
</dbReference>
<dbReference type="Gene3D" id="1.10.443.10">
    <property type="entry name" value="Intergrase catalytic core"/>
    <property type="match status" value="1"/>
</dbReference>
<dbReference type="InterPro" id="IPR025166">
    <property type="entry name" value="Integrase_DNA_bind_dom"/>
</dbReference>
<name>A0A1W9KQD6_9BURK</name>
<dbReference type="EMBL" id="MTEI01000017">
    <property type="protein sequence ID" value="OQW86398.1"/>
    <property type="molecule type" value="Genomic_DNA"/>
</dbReference>
<dbReference type="InterPro" id="IPR010998">
    <property type="entry name" value="Integrase_recombinase_N"/>
</dbReference>
<sequence>MNGKINNTLLGILKPDPTPFEVNDTDLKGFGLRVQPSGVMSYYVRYRLRGKQTRIVIGRTNEFTPAQARDAAKSMLAGINLGTNPLDDRQPVKETKTLGKFITNDFAPWVTTHRKAAVTNLARIRKNFEAQLDKPLAELNALTIEKWRQQRLNHPTHPAKATTVNRDLAALKAAISKAVEWGLLEQHPLAKVKPSKVDTDGIVRYLSDAERQALFAALTQRENTKRADRAKANSWRRERGYPELPNLDTQAFYDHLQPAIVLSLNTGLRQGELLSLSWTDVNLPAQQLSIKGINAKSGKTRHIPLNSDALTALKQWRQQSPESNVLVFPGAKGKKIVDVKTAWAKLLKQAGIESFRWHDMRHDFASRLVMAGVDLNTVRELLGHADLKMTLRYAHLAPEHKAAAVEKLVQTPT</sequence>
<proteinExistence type="inferred from homology"/>
<dbReference type="InterPro" id="IPR002104">
    <property type="entry name" value="Integrase_catalytic"/>
</dbReference>
<dbReference type="InterPro" id="IPR038488">
    <property type="entry name" value="Integrase_DNA-bd_sf"/>
</dbReference>